<proteinExistence type="predicted"/>
<keyword evidence="1" id="KW-0808">Transferase</keyword>
<name>A0A5B6VMD1_9ROSI</name>
<keyword evidence="2" id="KW-1185">Reference proteome</keyword>
<dbReference type="InterPro" id="IPR053134">
    <property type="entry name" value="RNA-dir_DNA_polymerase"/>
</dbReference>
<dbReference type="GO" id="GO:0003964">
    <property type="term" value="F:RNA-directed DNA polymerase activity"/>
    <property type="evidence" value="ECO:0007669"/>
    <property type="project" value="UniProtKB-KW"/>
</dbReference>
<evidence type="ECO:0000313" key="2">
    <source>
        <dbReference type="Proteomes" id="UP000325315"/>
    </source>
</evidence>
<evidence type="ECO:0000313" key="1">
    <source>
        <dbReference type="EMBL" id="KAA3470429.1"/>
    </source>
</evidence>
<dbReference type="Proteomes" id="UP000325315">
    <property type="component" value="Unassembled WGS sequence"/>
</dbReference>
<sequence>MEKGFIRESLSLCAVPILLVPNKYGIWQMCVDCHAVNKITIKYWHPIPRLDGMLDELIGHAIRLNQRT</sequence>
<dbReference type="AlphaFoldDB" id="A0A5B6VMD1"/>
<dbReference type="SUPFAM" id="SSF56672">
    <property type="entry name" value="DNA/RNA polymerases"/>
    <property type="match status" value="1"/>
</dbReference>
<dbReference type="Gene3D" id="3.10.10.10">
    <property type="entry name" value="HIV Type 1 Reverse Transcriptase, subunit A, domain 1"/>
    <property type="match status" value="1"/>
</dbReference>
<dbReference type="InterPro" id="IPR043502">
    <property type="entry name" value="DNA/RNA_pol_sf"/>
</dbReference>
<gene>
    <name evidence="1" type="ORF">EPI10_016139</name>
</gene>
<comment type="caution">
    <text evidence="1">The sequence shown here is derived from an EMBL/GenBank/DDBJ whole genome shotgun (WGS) entry which is preliminary data.</text>
</comment>
<dbReference type="PANTHER" id="PTHR24559">
    <property type="entry name" value="TRANSPOSON TY3-I GAG-POL POLYPROTEIN"/>
    <property type="match status" value="1"/>
</dbReference>
<dbReference type="OrthoDB" id="1432907at2759"/>
<organism evidence="1 2">
    <name type="scientific">Gossypium australe</name>
    <dbReference type="NCBI Taxonomy" id="47621"/>
    <lineage>
        <taxon>Eukaryota</taxon>
        <taxon>Viridiplantae</taxon>
        <taxon>Streptophyta</taxon>
        <taxon>Embryophyta</taxon>
        <taxon>Tracheophyta</taxon>
        <taxon>Spermatophyta</taxon>
        <taxon>Magnoliopsida</taxon>
        <taxon>eudicotyledons</taxon>
        <taxon>Gunneridae</taxon>
        <taxon>Pentapetalae</taxon>
        <taxon>rosids</taxon>
        <taxon>malvids</taxon>
        <taxon>Malvales</taxon>
        <taxon>Malvaceae</taxon>
        <taxon>Malvoideae</taxon>
        <taxon>Gossypium</taxon>
    </lineage>
</organism>
<protein>
    <submittedName>
        <fullName evidence="1">RNA-directed DNA polymerase-like protein</fullName>
    </submittedName>
</protein>
<keyword evidence="1" id="KW-0695">RNA-directed DNA polymerase</keyword>
<keyword evidence="1" id="KW-0548">Nucleotidyltransferase</keyword>
<reference evidence="2" key="1">
    <citation type="journal article" date="2019" name="Plant Biotechnol. J.">
        <title>Genome sequencing of the Australian wild diploid species Gossypium australe highlights disease resistance and delayed gland morphogenesis.</title>
        <authorList>
            <person name="Cai Y."/>
            <person name="Cai X."/>
            <person name="Wang Q."/>
            <person name="Wang P."/>
            <person name="Zhang Y."/>
            <person name="Cai C."/>
            <person name="Xu Y."/>
            <person name="Wang K."/>
            <person name="Zhou Z."/>
            <person name="Wang C."/>
            <person name="Geng S."/>
            <person name="Li B."/>
            <person name="Dong Q."/>
            <person name="Hou Y."/>
            <person name="Wang H."/>
            <person name="Ai P."/>
            <person name="Liu Z."/>
            <person name="Yi F."/>
            <person name="Sun M."/>
            <person name="An G."/>
            <person name="Cheng J."/>
            <person name="Zhang Y."/>
            <person name="Shi Q."/>
            <person name="Xie Y."/>
            <person name="Shi X."/>
            <person name="Chang Y."/>
            <person name="Huang F."/>
            <person name="Chen Y."/>
            <person name="Hong S."/>
            <person name="Mi L."/>
            <person name="Sun Q."/>
            <person name="Zhang L."/>
            <person name="Zhou B."/>
            <person name="Peng R."/>
            <person name="Zhang X."/>
            <person name="Liu F."/>
        </authorList>
    </citation>
    <scope>NUCLEOTIDE SEQUENCE [LARGE SCALE GENOMIC DNA]</scope>
    <source>
        <strain evidence="2">cv. PA1801</strain>
    </source>
</reference>
<accession>A0A5B6VMD1</accession>
<dbReference type="PANTHER" id="PTHR24559:SF437">
    <property type="entry name" value="RNA-DIRECTED DNA POLYMERASE HOMOLOG"/>
    <property type="match status" value="1"/>
</dbReference>
<dbReference type="EMBL" id="SMMG02000006">
    <property type="protein sequence ID" value="KAA3470429.1"/>
    <property type="molecule type" value="Genomic_DNA"/>
</dbReference>